<organism evidence="2 3">
    <name type="scientific">Exophiala xenobiotica</name>
    <dbReference type="NCBI Taxonomy" id="348802"/>
    <lineage>
        <taxon>Eukaryota</taxon>
        <taxon>Fungi</taxon>
        <taxon>Dikarya</taxon>
        <taxon>Ascomycota</taxon>
        <taxon>Pezizomycotina</taxon>
        <taxon>Eurotiomycetes</taxon>
        <taxon>Chaetothyriomycetidae</taxon>
        <taxon>Chaetothyriales</taxon>
        <taxon>Herpotrichiellaceae</taxon>
        <taxon>Exophiala</taxon>
    </lineage>
</organism>
<dbReference type="RefSeq" id="XP_013316939.1">
    <property type="nucleotide sequence ID" value="XM_013461485.1"/>
</dbReference>
<keyword evidence="3" id="KW-1185">Reference proteome</keyword>
<accession>A0A0D2ENK8</accession>
<protein>
    <submittedName>
        <fullName evidence="2">Uncharacterized protein</fullName>
    </submittedName>
</protein>
<dbReference type="AlphaFoldDB" id="A0A0D2ENK8"/>
<feature type="region of interest" description="Disordered" evidence="1">
    <location>
        <begin position="1"/>
        <end position="34"/>
    </location>
</feature>
<dbReference type="GeneID" id="25326928"/>
<proteinExistence type="predicted"/>
<evidence type="ECO:0000313" key="2">
    <source>
        <dbReference type="EMBL" id="KIW56355.1"/>
    </source>
</evidence>
<dbReference type="HOGENOM" id="CLU_2073177_0_0_1"/>
<dbReference type="EMBL" id="KN847319">
    <property type="protein sequence ID" value="KIW56355.1"/>
    <property type="molecule type" value="Genomic_DNA"/>
</dbReference>
<name>A0A0D2ENK8_9EURO</name>
<evidence type="ECO:0000256" key="1">
    <source>
        <dbReference type="SAM" id="MobiDB-lite"/>
    </source>
</evidence>
<feature type="compositionally biased region" description="Low complexity" evidence="1">
    <location>
        <begin position="13"/>
        <end position="30"/>
    </location>
</feature>
<gene>
    <name evidence="2" type="ORF">PV05_05020</name>
</gene>
<reference evidence="2 3" key="1">
    <citation type="submission" date="2015-01" db="EMBL/GenBank/DDBJ databases">
        <title>The Genome Sequence of Exophiala xenobiotica CBS118157.</title>
        <authorList>
            <consortium name="The Broad Institute Genomics Platform"/>
            <person name="Cuomo C."/>
            <person name="de Hoog S."/>
            <person name="Gorbushina A."/>
            <person name="Stielow B."/>
            <person name="Teixiera M."/>
            <person name="Abouelleil A."/>
            <person name="Chapman S.B."/>
            <person name="Priest M."/>
            <person name="Young S.K."/>
            <person name="Wortman J."/>
            <person name="Nusbaum C."/>
            <person name="Birren B."/>
        </authorList>
    </citation>
    <scope>NUCLEOTIDE SEQUENCE [LARGE SCALE GENOMIC DNA]</scope>
    <source>
        <strain evidence="2 3">CBS 118157</strain>
    </source>
</reference>
<sequence>MMTKSNRKPDVATSTIISGTQIPQTPQIPQASRDLQGGHRYRLVQCPVSSVKAKIPQHPFKFPLCSGSKTRGICARTSVMGVCFSALPHWLVQGVWMTSIDTSNSYSTFSRSDRQEIT</sequence>
<evidence type="ECO:0000313" key="3">
    <source>
        <dbReference type="Proteomes" id="UP000054342"/>
    </source>
</evidence>
<dbReference type="Proteomes" id="UP000054342">
    <property type="component" value="Unassembled WGS sequence"/>
</dbReference>